<name>G4ZEF1_PHYSP</name>
<evidence type="ECO:0000313" key="1">
    <source>
        <dbReference type="EMBL" id="EGZ18416.1"/>
    </source>
</evidence>
<evidence type="ECO:0000313" key="2">
    <source>
        <dbReference type="Proteomes" id="UP000002640"/>
    </source>
</evidence>
<proteinExistence type="predicted"/>
<dbReference type="AlphaFoldDB" id="G4ZEF1"/>
<accession>G4ZEF1</accession>
<sequence length="157" mass="17807">MMVGHSSLCDGDPRQARDPTELYRQDGEFWLEVTLKFQVLKQSHVVKYKIPLNPILLERVDVLEAKILDLRDATEDLQCYAKDAIGLQDLQRQMNSASMHIQLVQGKACIQHVFSNLGQSSTMVTDTIRVNNHERVAVKCPVRLTGTSYLTLVRLAK</sequence>
<gene>
    <name evidence="1" type="ORF">PHYSODRAFT_257077</name>
</gene>
<protein>
    <submittedName>
        <fullName evidence="1">Uncharacterized protein</fullName>
    </submittedName>
</protein>
<dbReference type="EMBL" id="JH159154">
    <property type="protein sequence ID" value="EGZ18416.1"/>
    <property type="molecule type" value="Genomic_DNA"/>
</dbReference>
<keyword evidence="2" id="KW-1185">Reference proteome</keyword>
<dbReference type="Proteomes" id="UP000002640">
    <property type="component" value="Unassembled WGS sequence"/>
</dbReference>
<reference evidence="1 2" key="1">
    <citation type="journal article" date="2006" name="Science">
        <title>Phytophthora genome sequences uncover evolutionary origins and mechanisms of pathogenesis.</title>
        <authorList>
            <person name="Tyler B.M."/>
            <person name="Tripathy S."/>
            <person name="Zhang X."/>
            <person name="Dehal P."/>
            <person name="Jiang R.H."/>
            <person name="Aerts A."/>
            <person name="Arredondo F.D."/>
            <person name="Baxter L."/>
            <person name="Bensasson D."/>
            <person name="Beynon J.L."/>
            <person name="Chapman J."/>
            <person name="Damasceno C.M."/>
            <person name="Dorrance A.E."/>
            <person name="Dou D."/>
            <person name="Dickerman A.W."/>
            <person name="Dubchak I.L."/>
            <person name="Garbelotto M."/>
            <person name="Gijzen M."/>
            <person name="Gordon S.G."/>
            <person name="Govers F."/>
            <person name="Grunwald N.J."/>
            <person name="Huang W."/>
            <person name="Ivors K.L."/>
            <person name="Jones R.W."/>
            <person name="Kamoun S."/>
            <person name="Krampis K."/>
            <person name="Lamour K.H."/>
            <person name="Lee M.K."/>
            <person name="McDonald W.H."/>
            <person name="Medina M."/>
            <person name="Meijer H.J."/>
            <person name="Nordberg E.K."/>
            <person name="Maclean D.J."/>
            <person name="Ospina-Giraldo M.D."/>
            <person name="Morris P.F."/>
            <person name="Phuntumart V."/>
            <person name="Putnam N.H."/>
            <person name="Rash S."/>
            <person name="Rose J.K."/>
            <person name="Sakihama Y."/>
            <person name="Salamov A.A."/>
            <person name="Savidor A."/>
            <person name="Scheuring C.F."/>
            <person name="Smith B.M."/>
            <person name="Sobral B.W."/>
            <person name="Terry A."/>
            <person name="Torto-Alalibo T.A."/>
            <person name="Win J."/>
            <person name="Xu Z."/>
            <person name="Zhang H."/>
            <person name="Grigoriev I.V."/>
            <person name="Rokhsar D.S."/>
            <person name="Boore J.L."/>
        </authorList>
    </citation>
    <scope>NUCLEOTIDE SEQUENCE [LARGE SCALE GENOMIC DNA]</scope>
    <source>
        <strain evidence="1 2">P6497</strain>
    </source>
</reference>
<dbReference type="KEGG" id="psoj:PHYSODRAFT_257077"/>
<dbReference type="InParanoid" id="G4ZEF1"/>
<dbReference type="GeneID" id="20638825"/>
<organism evidence="1 2">
    <name type="scientific">Phytophthora sojae (strain P6497)</name>
    <name type="common">Soybean stem and root rot agent</name>
    <name type="synonym">Phytophthora megasperma f. sp. glycines</name>
    <dbReference type="NCBI Taxonomy" id="1094619"/>
    <lineage>
        <taxon>Eukaryota</taxon>
        <taxon>Sar</taxon>
        <taxon>Stramenopiles</taxon>
        <taxon>Oomycota</taxon>
        <taxon>Peronosporomycetes</taxon>
        <taxon>Peronosporales</taxon>
        <taxon>Peronosporaceae</taxon>
        <taxon>Phytophthora</taxon>
    </lineage>
</organism>
<dbReference type="RefSeq" id="XP_009527474.1">
    <property type="nucleotide sequence ID" value="XM_009529179.1"/>
</dbReference>